<proteinExistence type="predicted"/>
<reference evidence="1" key="1">
    <citation type="submission" date="2021-04" db="EMBL/GenBank/DDBJ databases">
        <authorList>
            <person name="Rodrigo-Torres L."/>
            <person name="Arahal R. D."/>
            <person name="Lucena T."/>
        </authorList>
    </citation>
    <scope>NUCLEOTIDE SEQUENCE</scope>
    <source>
        <strain evidence="1">CECT 9275</strain>
    </source>
</reference>
<evidence type="ECO:0000313" key="1">
    <source>
        <dbReference type="EMBL" id="CAG4990292.1"/>
    </source>
</evidence>
<name>A0A916J7J2_9BACT</name>
<comment type="caution">
    <text evidence="1">The sequence shown here is derived from an EMBL/GenBank/DDBJ whole genome shotgun (WGS) entry which is preliminary data.</text>
</comment>
<dbReference type="AlphaFoldDB" id="A0A916J7J2"/>
<dbReference type="EMBL" id="CAJRAF010000001">
    <property type="protein sequence ID" value="CAG4990292.1"/>
    <property type="molecule type" value="Genomic_DNA"/>
</dbReference>
<keyword evidence="2" id="KW-1185">Reference proteome</keyword>
<evidence type="ECO:0000313" key="2">
    <source>
        <dbReference type="Proteomes" id="UP000680038"/>
    </source>
</evidence>
<dbReference type="Proteomes" id="UP000680038">
    <property type="component" value="Unassembled WGS sequence"/>
</dbReference>
<dbReference type="RefSeq" id="WP_215237253.1">
    <property type="nucleotide sequence ID" value="NZ_CAJRAF010000001.1"/>
</dbReference>
<protein>
    <submittedName>
        <fullName evidence="1">Uncharacterized protein</fullName>
    </submittedName>
</protein>
<accession>A0A916J7J2</accession>
<sequence length="473" mass="53465">MSASVGILFEWYLDIAKLIIRGKVLFILLGIINLLIACKHDNDIAPPRDKQFIKSVYVKGASSIAIDSTNGIIQVVLPENYLDDVINIEVILYDGVILSDTTYSENKIAYKFRGARPKQFVVKQQNKDSIIGKYYFIYVRHLGKLTAELASDFLVYPQNKITEPNDNCIGYIRLNSGMGSLPETPTSPQRLNGLLRDLPGNVNLTGFFDQGFSYLHFEGAYDLLRSRKAELSIFYGDKKFVFPSLPTVQRAPLTALVDVSLRQVGSLPKGKEIIIEGGYFLEDKKYYIKLGNDLHKEEFLVDAFYLGHNRISFVFPANLPDGTYLFSIFEDEDKINEISYTVSNDVSSRGIGQVWTENFSCPDRIIFAKNAERIKLSKGQTFYVNPVPLQTQHVTLPNNPGREFPSLELRNEAGSVTLKSELKTDICYADYTINMFYGAFVIPESISPGNYQARLVYSDGGKSFPFWCFFEIN</sequence>
<organism evidence="1 2">
    <name type="scientific">Dyadobacter helix</name>
    <dbReference type="NCBI Taxonomy" id="2822344"/>
    <lineage>
        <taxon>Bacteria</taxon>
        <taxon>Pseudomonadati</taxon>
        <taxon>Bacteroidota</taxon>
        <taxon>Cytophagia</taxon>
        <taxon>Cytophagales</taxon>
        <taxon>Spirosomataceae</taxon>
        <taxon>Dyadobacter</taxon>
    </lineage>
</organism>
<gene>
    <name evidence="1" type="ORF">DYBT9275_00497</name>
</gene>